<sequence length="110" mass="12380">MKATELPLTWLASARKAYSTHFLVFVKGVVFDANLTTSKTAGFRKSTNYLTNRSFAFTLHSPLVTLGVPGSGCVLYGFVAELASGFVEKLQIGRHERMKALRHYPYWRLH</sequence>
<reference evidence="1 2" key="1">
    <citation type="submission" date="2023-11" db="EMBL/GenBank/DDBJ databases">
        <title>MicrobeMod: A computational toolkit for identifying prokaryotic methylation and restriction-modification with nanopore sequencing.</title>
        <authorList>
            <person name="Crits-Christoph A."/>
            <person name="Kang S.C."/>
            <person name="Lee H."/>
            <person name="Ostrov N."/>
        </authorList>
    </citation>
    <scope>NUCLEOTIDE SEQUENCE [LARGE SCALE GENOMIC DNA]</scope>
    <source>
        <strain evidence="1 2">ATCC BAA-805</strain>
    </source>
</reference>
<keyword evidence="2" id="KW-1185">Reference proteome</keyword>
<gene>
    <name evidence="1" type="ORF">SR894_22750</name>
</gene>
<dbReference type="RefSeq" id="WP_322535478.1">
    <property type="nucleotide sequence ID" value="NZ_CP140255.1"/>
</dbReference>
<organism evidence="1 2">
    <name type="scientific">Vreelandella neptunia</name>
    <dbReference type="NCBI Taxonomy" id="115551"/>
    <lineage>
        <taxon>Bacteria</taxon>
        <taxon>Pseudomonadati</taxon>
        <taxon>Pseudomonadota</taxon>
        <taxon>Gammaproteobacteria</taxon>
        <taxon>Oceanospirillales</taxon>
        <taxon>Halomonadaceae</taxon>
        <taxon>Vreelandella</taxon>
    </lineage>
</organism>
<evidence type="ECO:0000313" key="2">
    <source>
        <dbReference type="Proteomes" id="UP001324794"/>
    </source>
</evidence>
<dbReference type="Proteomes" id="UP001324794">
    <property type="component" value="Chromosome"/>
</dbReference>
<protein>
    <submittedName>
        <fullName evidence="1">Uncharacterized protein</fullName>
    </submittedName>
</protein>
<evidence type="ECO:0000313" key="1">
    <source>
        <dbReference type="EMBL" id="WQH12928.1"/>
    </source>
</evidence>
<dbReference type="EMBL" id="CP140255">
    <property type="protein sequence ID" value="WQH12928.1"/>
    <property type="molecule type" value="Genomic_DNA"/>
</dbReference>
<accession>A0ABZ0YLC4</accession>
<proteinExistence type="predicted"/>
<name>A0ABZ0YLC4_9GAMM</name>